<dbReference type="Proteomes" id="UP000279669">
    <property type="component" value="Unassembled WGS sequence"/>
</dbReference>
<dbReference type="Gene3D" id="3.40.50.300">
    <property type="entry name" value="P-loop containing nucleotide triphosphate hydrolases"/>
    <property type="match status" value="1"/>
</dbReference>
<dbReference type="InterPro" id="IPR003593">
    <property type="entry name" value="AAA+_ATPase"/>
</dbReference>
<name>A0ABX9UB33_9BACT</name>
<dbReference type="Pfam" id="PF00005">
    <property type="entry name" value="ABC_tran"/>
    <property type="match status" value="1"/>
</dbReference>
<dbReference type="SMART" id="SM00382">
    <property type="entry name" value="AAA"/>
    <property type="match status" value="1"/>
</dbReference>
<dbReference type="InterPro" id="IPR027417">
    <property type="entry name" value="P-loop_NTPase"/>
</dbReference>
<dbReference type="RefSeq" id="WP_249037266.1">
    <property type="nucleotide sequence ID" value="NZ_REFG01000014.1"/>
</dbReference>
<organism evidence="5 6">
    <name type="scientific">Petrotoga olearia</name>
    <dbReference type="NCBI Taxonomy" id="156203"/>
    <lineage>
        <taxon>Bacteria</taxon>
        <taxon>Thermotogati</taxon>
        <taxon>Thermotogota</taxon>
        <taxon>Thermotogae</taxon>
        <taxon>Petrotogales</taxon>
        <taxon>Petrotogaceae</taxon>
        <taxon>Petrotoga</taxon>
    </lineage>
</organism>
<dbReference type="InterPro" id="IPR003439">
    <property type="entry name" value="ABC_transporter-like_ATP-bd"/>
</dbReference>
<keyword evidence="5" id="KW-0032">Aminotransferase</keyword>
<accession>A0ABX9UB33</accession>
<dbReference type="InterPro" id="IPR032823">
    <property type="entry name" value="BCA_ABC_TP_C"/>
</dbReference>
<evidence type="ECO:0000256" key="3">
    <source>
        <dbReference type="ARBA" id="ARBA00022840"/>
    </source>
</evidence>
<keyword evidence="2" id="KW-0547">Nucleotide-binding</keyword>
<dbReference type="Pfam" id="PF12399">
    <property type="entry name" value="BCA_ABC_TP_C"/>
    <property type="match status" value="1"/>
</dbReference>
<evidence type="ECO:0000256" key="2">
    <source>
        <dbReference type="ARBA" id="ARBA00022741"/>
    </source>
</evidence>
<gene>
    <name evidence="5" type="ORF">C8D75_1892</name>
</gene>
<dbReference type="PANTHER" id="PTHR45772">
    <property type="entry name" value="CONSERVED COMPONENT OF ABC TRANSPORTER FOR NATURAL AMINO ACIDS-RELATED"/>
    <property type="match status" value="1"/>
</dbReference>
<dbReference type="GO" id="GO:0005524">
    <property type="term" value="F:ATP binding"/>
    <property type="evidence" value="ECO:0007669"/>
    <property type="project" value="UniProtKB-KW"/>
</dbReference>
<evidence type="ECO:0000313" key="5">
    <source>
        <dbReference type="EMBL" id="RMA68737.1"/>
    </source>
</evidence>
<dbReference type="SUPFAM" id="SSF52540">
    <property type="entry name" value="P-loop containing nucleoside triphosphate hydrolases"/>
    <property type="match status" value="1"/>
</dbReference>
<dbReference type="CDD" id="cd03219">
    <property type="entry name" value="ABC_Mj1267_LivG_branched"/>
    <property type="match status" value="1"/>
</dbReference>
<evidence type="ECO:0000259" key="4">
    <source>
        <dbReference type="PROSITE" id="PS50893"/>
    </source>
</evidence>
<evidence type="ECO:0000313" key="6">
    <source>
        <dbReference type="Proteomes" id="UP000279669"/>
    </source>
</evidence>
<protein>
    <submittedName>
        <fullName evidence="5">Amino acid/amide ABC transporter ATP-binding protein 1 (HAAT family)</fullName>
    </submittedName>
</protein>
<proteinExistence type="predicted"/>
<dbReference type="EMBL" id="REFG01000014">
    <property type="protein sequence ID" value="RMA68737.1"/>
    <property type="molecule type" value="Genomic_DNA"/>
</dbReference>
<comment type="caution">
    <text evidence="5">The sequence shown here is derived from an EMBL/GenBank/DDBJ whole genome shotgun (WGS) entry which is preliminary data.</text>
</comment>
<keyword evidence="3 5" id="KW-0067">ATP-binding</keyword>
<reference evidence="5 6" key="1">
    <citation type="submission" date="2018-10" db="EMBL/GenBank/DDBJ databases">
        <title>Genomic Encyclopedia of Type Strains, Phase IV (KMG-IV): sequencing the most valuable type-strain genomes for metagenomic binning, comparative biology and taxonomic classification.</title>
        <authorList>
            <person name="Goeker M."/>
        </authorList>
    </citation>
    <scope>NUCLEOTIDE SEQUENCE [LARGE SCALE GENOMIC DNA]</scope>
    <source>
        <strain evidence="5 6">DSM 13574</strain>
    </source>
</reference>
<dbReference type="InterPro" id="IPR051120">
    <property type="entry name" value="ABC_AA/LPS_Transport"/>
</dbReference>
<keyword evidence="1" id="KW-0813">Transport</keyword>
<keyword evidence="6" id="KW-1185">Reference proteome</keyword>
<evidence type="ECO:0000256" key="1">
    <source>
        <dbReference type="ARBA" id="ARBA00022448"/>
    </source>
</evidence>
<keyword evidence="5" id="KW-0808">Transferase</keyword>
<sequence>MMQIVSTKKLVKKFGGLVAVNDVTMGIEEKEILGIIGPNGAGKTTFVNLIAGMYYPTEGEITFDNQNIEKYPPHIRARMGLSRTFQVVRPLQGFTGLENIMVGALFGDGENLKRARETANEICDLLELENRNQSIDKLTVLDLKKVEIGRALASKPKVLFLDEVMAGLNSDETWQMIDLVKKLRESGITIAVIEHVMGVIKELTDRVVVLESGKIIAEGVYQEVSKDPKVVSAYLGEED</sequence>
<feature type="domain" description="ABC transporter" evidence="4">
    <location>
        <begin position="5"/>
        <end position="237"/>
    </location>
</feature>
<dbReference type="GO" id="GO:0008483">
    <property type="term" value="F:transaminase activity"/>
    <property type="evidence" value="ECO:0007669"/>
    <property type="project" value="UniProtKB-KW"/>
</dbReference>
<dbReference type="PROSITE" id="PS50893">
    <property type="entry name" value="ABC_TRANSPORTER_2"/>
    <property type="match status" value="1"/>
</dbReference>